<accession>A0A9N9IWR0</accession>
<keyword evidence="2" id="KW-1185">Reference proteome</keyword>
<protein>
    <submittedName>
        <fullName evidence="1">5054_t:CDS:1</fullName>
    </submittedName>
</protein>
<evidence type="ECO:0000313" key="1">
    <source>
        <dbReference type="EMBL" id="CAG8753256.1"/>
    </source>
</evidence>
<comment type="caution">
    <text evidence="1">The sequence shown here is derived from an EMBL/GenBank/DDBJ whole genome shotgun (WGS) entry which is preliminary data.</text>
</comment>
<reference evidence="1" key="1">
    <citation type="submission" date="2021-06" db="EMBL/GenBank/DDBJ databases">
        <authorList>
            <person name="Kallberg Y."/>
            <person name="Tangrot J."/>
            <person name="Rosling A."/>
        </authorList>
    </citation>
    <scope>NUCLEOTIDE SEQUENCE</scope>
    <source>
        <strain evidence="1">UK204</strain>
    </source>
</reference>
<evidence type="ECO:0000313" key="2">
    <source>
        <dbReference type="Proteomes" id="UP000789570"/>
    </source>
</evidence>
<proteinExistence type="predicted"/>
<name>A0A9N9IWR0_9GLOM</name>
<feature type="non-terminal residue" evidence="1">
    <location>
        <position position="61"/>
    </location>
</feature>
<dbReference type="AlphaFoldDB" id="A0A9N9IWR0"/>
<organism evidence="1 2">
    <name type="scientific">Funneliformis caledonium</name>
    <dbReference type="NCBI Taxonomy" id="1117310"/>
    <lineage>
        <taxon>Eukaryota</taxon>
        <taxon>Fungi</taxon>
        <taxon>Fungi incertae sedis</taxon>
        <taxon>Mucoromycota</taxon>
        <taxon>Glomeromycotina</taxon>
        <taxon>Glomeromycetes</taxon>
        <taxon>Glomerales</taxon>
        <taxon>Glomeraceae</taxon>
        <taxon>Funneliformis</taxon>
    </lineage>
</organism>
<dbReference type="EMBL" id="CAJVPQ010019138">
    <property type="protein sequence ID" value="CAG8753256.1"/>
    <property type="molecule type" value="Genomic_DNA"/>
</dbReference>
<gene>
    <name evidence="1" type="ORF">FCALED_LOCUS16436</name>
</gene>
<sequence>LNSFSITRTFPSAAIIVIRPPEILPKTTPILKYKYNDEFLVGGIIVPMTFEEEVHALVPED</sequence>
<dbReference type="Proteomes" id="UP000789570">
    <property type="component" value="Unassembled WGS sequence"/>
</dbReference>